<dbReference type="Proteomes" id="UP001522868">
    <property type="component" value="Unassembled WGS sequence"/>
</dbReference>
<dbReference type="Pfam" id="PF13466">
    <property type="entry name" value="STAS_2"/>
    <property type="match status" value="1"/>
</dbReference>
<dbReference type="PANTHER" id="PTHR33495:SF2">
    <property type="entry name" value="ANTI-SIGMA FACTOR ANTAGONIST TM_1081-RELATED"/>
    <property type="match status" value="1"/>
</dbReference>
<proteinExistence type="inferred from homology"/>
<keyword evidence="5" id="KW-1185">Reference proteome</keyword>
<protein>
    <recommendedName>
        <fullName evidence="2">Anti-sigma factor antagonist</fullName>
    </recommendedName>
</protein>
<reference evidence="4 5" key="1">
    <citation type="submission" date="2022-04" db="EMBL/GenBank/DDBJ databases">
        <title>Streptomyces sp. nov. LCR6-01 isolated from Lichen of Dirinaria sp.</title>
        <authorList>
            <person name="Kanchanasin P."/>
            <person name="Tanasupawat S."/>
            <person name="Phongsopitanun W."/>
        </authorList>
    </citation>
    <scope>NUCLEOTIDE SEQUENCE [LARGE SCALE GENOMIC DNA]</scope>
    <source>
        <strain evidence="4 5">LCR6-01</strain>
    </source>
</reference>
<dbReference type="InterPro" id="IPR002645">
    <property type="entry name" value="STAS_dom"/>
</dbReference>
<comment type="similarity">
    <text evidence="1 2">Belongs to the anti-sigma-factor antagonist family.</text>
</comment>
<dbReference type="InterPro" id="IPR058548">
    <property type="entry name" value="MlaB-like_STAS"/>
</dbReference>
<gene>
    <name evidence="4" type="ORF">M1O15_18900</name>
</gene>
<dbReference type="SUPFAM" id="SSF52091">
    <property type="entry name" value="SpoIIaa-like"/>
    <property type="match status" value="1"/>
</dbReference>
<sequence length="120" mass="12790">MGPVRPSQPSERALRINERNESGALIVAVGGEADLQSVEPLRTVLRQAADSGSPLVLDLSAVGFADSTMLNLLLQAFSDYGPRLRIAAPSPFVRRLFVLTGVDTVLPLYEGVDEALAEVS</sequence>
<dbReference type="NCBIfam" id="TIGR00377">
    <property type="entry name" value="ant_ant_sig"/>
    <property type="match status" value="1"/>
</dbReference>
<dbReference type="PANTHER" id="PTHR33495">
    <property type="entry name" value="ANTI-SIGMA FACTOR ANTAGONIST TM_1081-RELATED-RELATED"/>
    <property type="match status" value="1"/>
</dbReference>
<evidence type="ECO:0000313" key="5">
    <source>
        <dbReference type="Proteomes" id="UP001522868"/>
    </source>
</evidence>
<accession>A0ABT0IDM2</accession>
<dbReference type="EMBL" id="JALPTH010000018">
    <property type="protein sequence ID" value="MCK8679423.1"/>
    <property type="molecule type" value="Genomic_DNA"/>
</dbReference>
<name>A0ABT0IDM2_9ACTN</name>
<evidence type="ECO:0000313" key="4">
    <source>
        <dbReference type="EMBL" id="MCK8679423.1"/>
    </source>
</evidence>
<dbReference type="Gene3D" id="3.30.750.24">
    <property type="entry name" value="STAS domain"/>
    <property type="match status" value="1"/>
</dbReference>
<comment type="caution">
    <text evidence="4">The sequence shown here is derived from an EMBL/GenBank/DDBJ whole genome shotgun (WGS) entry which is preliminary data.</text>
</comment>
<dbReference type="InterPro" id="IPR036513">
    <property type="entry name" value="STAS_dom_sf"/>
</dbReference>
<feature type="domain" description="STAS" evidence="3">
    <location>
        <begin position="14"/>
        <end position="119"/>
    </location>
</feature>
<evidence type="ECO:0000256" key="1">
    <source>
        <dbReference type="ARBA" id="ARBA00009013"/>
    </source>
</evidence>
<evidence type="ECO:0000256" key="2">
    <source>
        <dbReference type="RuleBase" id="RU003749"/>
    </source>
</evidence>
<dbReference type="CDD" id="cd07043">
    <property type="entry name" value="STAS_anti-anti-sigma_factors"/>
    <property type="match status" value="1"/>
</dbReference>
<dbReference type="PROSITE" id="PS50801">
    <property type="entry name" value="STAS"/>
    <property type="match status" value="1"/>
</dbReference>
<evidence type="ECO:0000259" key="3">
    <source>
        <dbReference type="PROSITE" id="PS50801"/>
    </source>
</evidence>
<organism evidence="4 5">
    <name type="scientific">Streptomyces lichenis</name>
    <dbReference type="NCBI Taxonomy" id="2306967"/>
    <lineage>
        <taxon>Bacteria</taxon>
        <taxon>Bacillati</taxon>
        <taxon>Actinomycetota</taxon>
        <taxon>Actinomycetes</taxon>
        <taxon>Kitasatosporales</taxon>
        <taxon>Streptomycetaceae</taxon>
        <taxon>Streptomyces</taxon>
    </lineage>
</organism>
<dbReference type="InterPro" id="IPR003658">
    <property type="entry name" value="Anti-sigma_ant"/>
</dbReference>